<dbReference type="InterPro" id="IPR020901">
    <property type="entry name" value="Prtase_inh_Kunz-CS"/>
</dbReference>
<dbReference type="Proteomes" id="UP000005408">
    <property type="component" value="Unassembled WGS sequence"/>
</dbReference>
<feature type="domain" description="BPTI/Kunitz inhibitor" evidence="4">
    <location>
        <begin position="87"/>
        <end position="142"/>
    </location>
</feature>
<sequence>MLKFGVLVLLPFVLGGAPHGSGYALNRANNQGNRPGPAINMGSSGNNRMSITNFGPLPNKPNNNLNPINRGMQPPSSRYISNVPYQCTMYSDAGYFCPYRYEQPSTRYFFNVYSGRCESFYYQGCGGNLNNYGSREDCLSSCACFIYPDHGNYYCPYGGSTRWYFDKYSGTCQSFYYSGCNGGNDNNFQSQLECQSTCAPQSNYGPYYGIVTTNNAINSGAQSNANPVRPNSPQTNSPNIPNAPMPNILNAPVPNRPNPPVPNSQNAPMPNIRNAPMLNIRNAPMPNIPNAPMPNSPNAPMPNINMLNTPNAPMPEPNFQGANGINMHGSLGNEAIINGLNNGNNGVSINSISQIWKMATNAMNADAPPNGVNMIYPSGPNQRKSGLTMY</sequence>
<dbReference type="GO" id="GO:0004867">
    <property type="term" value="F:serine-type endopeptidase inhibitor activity"/>
    <property type="evidence" value="ECO:0007669"/>
    <property type="project" value="InterPro"/>
</dbReference>
<feature type="compositionally biased region" description="Polar residues" evidence="2">
    <location>
        <begin position="220"/>
        <end position="240"/>
    </location>
</feature>
<evidence type="ECO:0000313" key="5">
    <source>
        <dbReference type="EnsemblMetazoa" id="G13076.1:cds"/>
    </source>
</evidence>
<dbReference type="Gene3D" id="4.10.410.10">
    <property type="entry name" value="Pancreatic trypsin inhibitor Kunitz domain"/>
    <property type="match status" value="2"/>
</dbReference>
<feature type="chain" id="PRO_5036458215" description="BPTI/Kunitz inhibitor domain-containing protein" evidence="3">
    <location>
        <begin position="16"/>
        <end position="390"/>
    </location>
</feature>
<dbReference type="EnsemblMetazoa" id="G13076.1">
    <property type="protein sequence ID" value="G13076.1:cds"/>
    <property type="gene ID" value="G13076"/>
</dbReference>
<dbReference type="PROSITE" id="PS50279">
    <property type="entry name" value="BPTI_KUNITZ_2"/>
    <property type="match status" value="2"/>
</dbReference>
<accession>A0A8W8IA24</accession>
<keyword evidence="1" id="KW-1015">Disulfide bond</keyword>
<reference evidence="5" key="1">
    <citation type="submission" date="2022-08" db="UniProtKB">
        <authorList>
            <consortium name="EnsemblMetazoa"/>
        </authorList>
    </citation>
    <scope>IDENTIFICATION</scope>
    <source>
        <strain evidence="5">05x7-T-G4-1.051#20</strain>
    </source>
</reference>
<dbReference type="OrthoDB" id="4473401at2759"/>
<dbReference type="PANTHER" id="PTHR10083:SF374">
    <property type="entry name" value="BPTI_KUNITZ INHIBITOR DOMAIN-CONTAINING PROTEIN"/>
    <property type="match status" value="1"/>
</dbReference>
<dbReference type="CDD" id="cd00109">
    <property type="entry name" value="Kunitz-type"/>
    <property type="match status" value="2"/>
</dbReference>
<dbReference type="InterPro" id="IPR036880">
    <property type="entry name" value="Kunitz_BPTI_sf"/>
</dbReference>
<dbReference type="SUPFAM" id="SSF57362">
    <property type="entry name" value="BPTI-like"/>
    <property type="match status" value="2"/>
</dbReference>
<dbReference type="PRINTS" id="PR00759">
    <property type="entry name" value="BASICPTASE"/>
</dbReference>
<dbReference type="AlphaFoldDB" id="A0A8W8IA24"/>
<dbReference type="GO" id="GO:0005615">
    <property type="term" value="C:extracellular space"/>
    <property type="evidence" value="ECO:0007669"/>
    <property type="project" value="TreeGrafter"/>
</dbReference>
<feature type="region of interest" description="Disordered" evidence="2">
    <location>
        <begin position="220"/>
        <end position="263"/>
    </location>
</feature>
<dbReference type="InterPro" id="IPR002223">
    <property type="entry name" value="Kunitz_BPTI"/>
</dbReference>
<proteinExistence type="predicted"/>
<dbReference type="InterPro" id="IPR050098">
    <property type="entry name" value="TFPI/VKTCI-like"/>
</dbReference>
<feature type="domain" description="BPTI/Kunitz inhibitor" evidence="4">
    <location>
        <begin position="144"/>
        <end position="198"/>
    </location>
</feature>
<protein>
    <recommendedName>
        <fullName evidence="4">BPTI/Kunitz inhibitor domain-containing protein</fullName>
    </recommendedName>
</protein>
<dbReference type="Pfam" id="PF00014">
    <property type="entry name" value="Kunitz_BPTI"/>
    <property type="match status" value="2"/>
</dbReference>
<dbReference type="SMART" id="SM00131">
    <property type="entry name" value="KU"/>
    <property type="match status" value="2"/>
</dbReference>
<feature type="signal peptide" evidence="3">
    <location>
        <begin position="1"/>
        <end position="15"/>
    </location>
</feature>
<evidence type="ECO:0000256" key="3">
    <source>
        <dbReference type="SAM" id="SignalP"/>
    </source>
</evidence>
<evidence type="ECO:0000256" key="1">
    <source>
        <dbReference type="ARBA" id="ARBA00023157"/>
    </source>
</evidence>
<dbReference type="PROSITE" id="PS00280">
    <property type="entry name" value="BPTI_KUNITZ_1"/>
    <property type="match status" value="1"/>
</dbReference>
<keyword evidence="6" id="KW-1185">Reference proteome</keyword>
<name>A0A8W8IA24_MAGGI</name>
<evidence type="ECO:0000313" key="6">
    <source>
        <dbReference type="Proteomes" id="UP000005408"/>
    </source>
</evidence>
<keyword evidence="3" id="KW-0732">Signal</keyword>
<evidence type="ECO:0000259" key="4">
    <source>
        <dbReference type="PROSITE" id="PS50279"/>
    </source>
</evidence>
<organism evidence="5 6">
    <name type="scientific">Magallana gigas</name>
    <name type="common">Pacific oyster</name>
    <name type="synonym">Crassostrea gigas</name>
    <dbReference type="NCBI Taxonomy" id="29159"/>
    <lineage>
        <taxon>Eukaryota</taxon>
        <taxon>Metazoa</taxon>
        <taxon>Spiralia</taxon>
        <taxon>Lophotrochozoa</taxon>
        <taxon>Mollusca</taxon>
        <taxon>Bivalvia</taxon>
        <taxon>Autobranchia</taxon>
        <taxon>Pteriomorphia</taxon>
        <taxon>Ostreida</taxon>
        <taxon>Ostreoidea</taxon>
        <taxon>Ostreidae</taxon>
        <taxon>Magallana</taxon>
    </lineage>
</organism>
<dbReference type="PANTHER" id="PTHR10083">
    <property type="entry name" value="KUNITZ-TYPE PROTEASE INHIBITOR-RELATED"/>
    <property type="match status" value="1"/>
</dbReference>
<evidence type="ECO:0000256" key="2">
    <source>
        <dbReference type="SAM" id="MobiDB-lite"/>
    </source>
</evidence>